<accession>A0ACC3CDG2</accession>
<sequence>MNRWWECEALTLNRVRSSTHFASWPPSACCEPVHPQAHMAGSGRCAPTSTCGERGEKRGESGVSPYPLAAPALPPCSTHSVGSPTSSTAANAAAVGQPAAADPPSSKSAAVCAPAGCGEPRRRRRQTCLWRWRRWRRRWSWQQWRLRCWWWASKGRGGRRGCVREGGRDSGFSGGYGVGGGSYWGRGGGRVRAGRRRRTKRQVAAVAVLAAVAATVLVVS</sequence>
<evidence type="ECO:0000313" key="2">
    <source>
        <dbReference type="Proteomes" id="UP000798662"/>
    </source>
</evidence>
<reference evidence="1" key="1">
    <citation type="submission" date="2019-11" db="EMBL/GenBank/DDBJ databases">
        <title>Nori genome reveals adaptations in red seaweeds to the harsh intertidal environment.</title>
        <authorList>
            <person name="Wang D."/>
            <person name="Mao Y."/>
        </authorList>
    </citation>
    <scope>NUCLEOTIDE SEQUENCE</scope>
    <source>
        <tissue evidence="1">Gametophyte</tissue>
    </source>
</reference>
<comment type="caution">
    <text evidence="1">The sequence shown here is derived from an EMBL/GenBank/DDBJ whole genome shotgun (WGS) entry which is preliminary data.</text>
</comment>
<dbReference type="Proteomes" id="UP000798662">
    <property type="component" value="Chromosome 3"/>
</dbReference>
<protein>
    <submittedName>
        <fullName evidence="1">Uncharacterized protein</fullName>
    </submittedName>
</protein>
<proteinExistence type="predicted"/>
<gene>
    <name evidence="1" type="ORF">I4F81_010738</name>
</gene>
<keyword evidence="2" id="KW-1185">Reference proteome</keyword>
<name>A0ACC3CDG2_PYRYE</name>
<evidence type="ECO:0000313" key="1">
    <source>
        <dbReference type="EMBL" id="KAK1868245.1"/>
    </source>
</evidence>
<dbReference type="EMBL" id="CM020620">
    <property type="protein sequence ID" value="KAK1868245.1"/>
    <property type="molecule type" value="Genomic_DNA"/>
</dbReference>
<organism evidence="1 2">
    <name type="scientific">Pyropia yezoensis</name>
    <name type="common">Susabi-nori</name>
    <name type="synonym">Porphyra yezoensis</name>
    <dbReference type="NCBI Taxonomy" id="2788"/>
    <lineage>
        <taxon>Eukaryota</taxon>
        <taxon>Rhodophyta</taxon>
        <taxon>Bangiophyceae</taxon>
        <taxon>Bangiales</taxon>
        <taxon>Bangiaceae</taxon>
        <taxon>Pyropia</taxon>
    </lineage>
</organism>